<keyword evidence="4" id="KW-0645">Protease</keyword>
<organism evidence="11 12">
    <name type="scientific">Pisum sativum</name>
    <name type="common">Garden pea</name>
    <name type="synonym">Lathyrus oleraceus</name>
    <dbReference type="NCBI Taxonomy" id="3888"/>
    <lineage>
        <taxon>Eukaryota</taxon>
        <taxon>Viridiplantae</taxon>
        <taxon>Streptophyta</taxon>
        <taxon>Embryophyta</taxon>
        <taxon>Tracheophyta</taxon>
        <taxon>Spermatophyta</taxon>
        <taxon>Magnoliopsida</taxon>
        <taxon>eudicotyledons</taxon>
        <taxon>Gunneridae</taxon>
        <taxon>Pentapetalae</taxon>
        <taxon>rosids</taxon>
        <taxon>fabids</taxon>
        <taxon>Fabales</taxon>
        <taxon>Fabaceae</taxon>
        <taxon>Papilionoideae</taxon>
        <taxon>50 kb inversion clade</taxon>
        <taxon>NPAAA clade</taxon>
        <taxon>Hologalegina</taxon>
        <taxon>IRL clade</taxon>
        <taxon>Fabeae</taxon>
        <taxon>Lathyrus</taxon>
    </lineage>
</organism>
<proteinExistence type="inferred from homology"/>
<dbReference type="InterPro" id="IPR028889">
    <property type="entry name" value="USP"/>
</dbReference>
<keyword evidence="7" id="KW-0788">Thiol protease</keyword>
<dbReference type="Gramene" id="Psat02G0396900-T1">
    <property type="protein sequence ID" value="KAI5438052.1"/>
    <property type="gene ID" value="KIW84_023969"/>
</dbReference>
<keyword evidence="12" id="KW-1185">Reference proteome</keyword>
<dbReference type="InterPro" id="IPR050164">
    <property type="entry name" value="Peptidase_C19"/>
</dbReference>
<dbReference type="GO" id="GO:0016579">
    <property type="term" value="P:protein deubiquitination"/>
    <property type="evidence" value="ECO:0007669"/>
    <property type="project" value="InterPro"/>
</dbReference>
<evidence type="ECO:0000256" key="6">
    <source>
        <dbReference type="ARBA" id="ARBA00022801"/>
    </source>
</evidence>
<evidence type="ECO:0000256" key="8">
    <source>
        <dbReference type="ARBA" id="ARBA00037450"/>
    </source>
</evidence>
<keyword evidence="5" id="KW-0833">Ubl conjugation pathway</keyword>
<keyword evidence="6" id="KW-0378">Hydrolase</keyword>
<comment type="similarity">
    <text evidence="2">Belongs to the peptidase C19 family.</text>
</comment>
<dbReference type="Pfam" id="PF00443">
    <property type="entry name" value="UCH"/>
    <property type="match status" value="1"/>
</dbReference>
<dbReference type="Gramene" id="PSAT_LOCUS8676_t1">
    <property type="protein sequence ID" value="CAL5188497.1"/>
    <property type="gene ID" value="PSAT_LOCUS8676"/>
</dbReference>
<reference evidence="11 12" key="1">
    <citation type="journal article" date="2022" name="Nat. Genet.">
        <title>Improved pea reference genome and pan-genome highlight genomic features and evolutionary characteristics.</title>
        <authorList>
            <person name="Yang T."/>
            <person name="Liu R."/>
            <person name="Luo Y."/>
            <person name="Hu S."/>
            <person name="Wang D."/>
            <person name="Wang C."/>
            <person name="Pandey M.K."/>
            <person name="Ge S."/>
            <person name="Xu Q."/>
            <person name="Li N."/>
            <person name="Li G."/>
            <person name="Huang Y."/>
            <person name="Saxena R.K."/>
            <person name="Ji Y."/>
            <person name="Li M."/>
            <person name="Yan X."/>
            <person name="He Y."/>
            <person name="Liu Y."/>
            <person name="Wang X."/>
            <person name="Xiang C."/>
            <person name="Varshney R.K."/>
            <person name="Ding H."/>
            <person name="Gao S."/>
            <person name="Zong X."/>
        </authorList>
    </citation>
    <scope>NUCLEOTIDE SEQUENCE [LARGE SCALE GENOMIC DNA]</scope>
    <source>
        <strain evidence="11 12">cv. Zhongwan 6</strain>
    </source>
</reference>
<evidence type="ECO:0000259" key="10">
    <source>
        <dbReference type="PROSITE" id="PS50235"/>
    </source>
</evidence>
<evidence type="ECO:0000256" key="7">
    <source>
        <dbReference type="ARBA" id="ARBA00022807"/>
    </source>
</evidence>
<evidence type="ECO:0000256" key="9">
    <source>
        <dbReference type="SAM" id="MobiDB-lite"/>
    </source>
</evidence>
<dbReference type="EMBL" id="JAMSHJ010000002">
    <property type="protein sequence ID" value="KAI5438052.1"/>
    <property type="molecule type" value="Genomic_DNA"/>
</dbReference>
<accession>A0A9D5B760</accession>
<dbReference type="PANTHER" id="PTHR24006">
    <property type="entry name" value="UBIQUITIN CARBOXYL-TERMINAL HYDROLASE"/>
    <property type="match status" value="1"/>
</dbReference>
<protein>
    <recommendedName>
        <fullName evidence="3">ubiquitinyl hydrolase 1</fullName>
        <ecNumber evidence="3">3.4.19.12</ecNumber>
    </recommendedName>
</protein>
<dbReference type="AlphaFoldDB" id="A0A9D5B760"/>
<evidence type="ECO:0000313" key="11">
    <source>
        <dbReference type="EMBL" id="KAI5438052.1"/>
    </source>
</evidence>
<dbReference type="FunFam" id="3.90.70.10:FF:000116">
    <property type="entry name" value="Ubiquitin carboxyl-terminal hydrolase 20"/>
    <property type="match status" value="1"/>
</dbReference>
<dbReference type="EC" id="3.4.19.12" evidence="3"/>
<dbReference type="OrthoDB" id="420187at2759"/>
<evidence type="ECO:0000256" key="5">
    <source>
        <dbReference type="ARBA" id="ARBA00022786"/>
    </source>
</evidence>
<comment type="caution">
    <text evidence="11">The sequence shown here is derived from an EMBL/GenBank/DDBJ whole genome shotgun (WGS) entry which is preliminary data.</text>
</comment>
<dbReference type="GO" id="GO:0004843">
    <property type="term" value="F:cysteine-type deubiquitinase activity"/>
    <property type="evidence" value="ECO:0007669"/>
    <property type="project" value="UniProtKB-EC"/>
</dbReference>
<dbReference type="InterPro" id="IPR038765">
    <property type="entry name" value="Papain-like_cys_pep_sf"/>
</dbReference>
<dbReference type="Gene3D" id="3.90.70.10">
    <property type="entry name" value="Cysteine proteinases"/>
    <property type="match status" value="1"/>
</dbReference>
<feature type="compositionally biased region" description="Low complexity" evidence="9">
    <location>
        <begin position="596"/>
        <end position="617"/>
    </location>
</feature>
<evidence type="ECO:0000256" key="1">
    <source>
        <dbReference type="ARBA" id="ARBA00000707"/>
    </source>
</evidence>
<dbReference type="Proteomes" id="UP001058974">
    <property type="component" value="Chromosome 2"/>
</dbReference>
<evidence type="ECO:0000256" key="4">
    <source>
        <dbReference type="ARBA" id="ARBA00022670"/>
    </source>
</evidence>
<dbReference type="GO" id="GO:0005829">
    <property type="term" value="C:cytosol"/>
    <property type="evidence" value="ECO:0007669"/>
    <property type="project" value="TreeGrafter"/>
</dbReference>
<dbReference type="GO" id="GO:0005634">
    <property type="term" value="C:nucleus"/>
    <property type="evidence" value="ECO:0007669"/>
    <property type="project" value="TreeGrafter"/>
</dbReference>
<comment type="catalytic activity">
    <reaction evidence="1">
        <text>Thiol-dependent hydrolysis of ester, thioester, amide, peptide and isopeptide bonds formed by the C-terminal Gly of ubiquitin (a 76-residue protein attached to proteins as an intracellular targeting signal).</text>
        <dbReference type="EC" id="3.4.19.12"/>
    </reaction>
</comment>
<dbReference type="PANTHER" id="PTHR24006:SF747">
    <property type="entry name" value="UBIQUITIN CARBOXYL-TERMINAL HYDROLASE 20"/>
    <property type="match status" value="1"/>
</dbReference>
<evidence type="ECO:0000313" key="12">
    <source>
        <dbReference type="Proteomes" id="UP001058974"/>
    </source>
</evidence>
<dbReference type="PROSITE" id="PS00973">
    <property type="entry name" value="USP_2"/>
    <property type="match status" value="1"/>
</dbReference>
<feature type="compositionally biased region" description="Polar residues" evidence="9">
    <location>
        <begin position="654"/>
        <end position="664"/>
    </location>
</feature>
<evidence type="ECO:0000256" key="3">
    <source>
        <dbReference type="ARBA" id="ARBA00012759"/>
    </source>
</evidence>
<feature type="region of interest" description="Disordered" evidence="9">
    <location>
        <begin position="640"/>
        <end position="685"/>
    </location>
</feature>
<feature type="region of interest" description="Disordered" evidence="9">
    <location>
        <begin position="587"/>
        <end position="617"/>
    </location>
</feature>
<dbReference type="InterPro" id="IPR001394">
    <property type="entry name" value="Peptidase_C19_UCH"/>
</dbReference>
<gene>
    <name evidence="11" type="ORF">KIW84_023969</name>
</gene>
<dbReference type="PROSITE" id="PS50235">
    <property type="entry name" value="USP_3"/>
    <property type="match status" value="1"/>
</dbReference>
<feature type="domain" description="USP" evidence="10">
    <location>
        <begin position="110"/>
        <end position="411"/>
    </location>
</feature>
<dbReference type="SUPFAM" id="SSF54001">
    <property type="entry name" value="Cysteine proteinases"/>
    <property type="match status" value="1"/>
</dbReference>
<dbReference type="InterPro" id="IPR018200">
    <property type="entry name" value="USP_CS"/>
</dbReference>
<sequence>MSCSNSLSMASSLSETLDGDGLSPMLTDLHGAPVQYPASYEIINRKSASVWSEALDPGCQPLNSAMACDVPLDEWLPEDHLDDSWLYGDEPSKDELYASDSKAAPWMIGAGLANLGNTCFLNSITQCFTHTVPLVDGLLSCSHSSDGHNGYCVFCAFRCQMQHSLQSTGTVISPVILVDNLRHFSSMFTNHQQEDAHEFMQCALDKLDSCFLSLKKNDPSFEGENIVNKVFGGSLVSKLRCCTCGHSSDTKEPLIDLSLEIENVDSLSSALESFTMVENIDEKLKCEGCNEEVSMEKQLVLNQTPSIAAFHLKRFKTDGVFVEKIDKHIDFPLELDLQPYTILNEINNVPLKYDLYAVVVHIGFSSNSGHYFCFVRTAPDTWHKLDDSKVTKVSQNTVLSQEAYILFYAQQNTPWFSEFLESTIPSLDLSRMNTSPKSVLDISDGQDKSFPIINQNVEMNEAEDSKKKSEKKFDYSRRQSHELLKIDDVIDASPRGEQFPAGPSNQKTLTVKGLEDINSKVQPLNSVSLTGTAKAGGSSYANNSAHDKNKSHHNVMDFIENDIFNSITPPDTPPSQTPGKNFQISREHVKTENHGSSSSKRSSSNKSNKSSDSPGKKAAITYLKKMPGLRRGAFLDLVNACHNKTSPKNKRKNTSLPSDKGNNSARKKSNHASVGGYPVAAGISQ</sequence>
<dbReference type="GO" id="GO:0006508">
    <property type="term" value="P:proteolysis"/>
    <property type="evidence" value="ECO:0007669"/>
    <property type="project" value="UniProtKB-KW"/>
</dbReference>
<name>A0A9D5B760_PEA</name>
<comment type="function">
    <text evidence="8">Recognizes and hydrolyzes the peptide bond at the C-terminal Gly of ubiquitin. Involved in the processing of poly-ubiquitin precursors as well as that of ubiquitinated proteins.</text>
</comment>
<evidence type="ECO:0000256" key="2">
    <source>
        <dbReference type="ARBA" id="ARBA00009085"/>
    </source>
</evidence>